<name>A0A5Q2WB55_9VIRU</name>
<evidence type="ECO:0000313" key="1">
    <source>
        <dbReference type="EMBL" id="QGH73228.1"/>
    </source>
</evidence>
<proteinExistence type="predicted"/>
<organism evidence="1 2">
    <name type="scientific">CRESS virus sp. ctin15</name>
    <dbReference type="NCBI Taxonomy" id="2656686"/>
    <lineage>
        <taxon>Viruses</taxon>
        <taxon>Monodnaviria</taxon>
        <taxon>Shotokuvirae</taxon>
        <taxon>Cressdnaviricota</taxon>
        <taxon>Arfiviricetes</taxon>
        <taxon>Gredzevirales</taxon>
        <taxon>Gandrviridae</taxon>
        <taxon>Meliavirus</taxon>
        <taxon>Meliavirus jackflis</taxon>
    </lineage>
</organism>
<accession>A0A5Q2WB55</accession>
<protein>
    <submittedName>
        <fullName evidence="1">Uncharacterized protein</fullName>
    </submittedName>
</protein>
<dbReference type="EMBL" id="MN582096">
    <property type="protein sequence ID" value="QGH73228.1"/>
    <property type="molecule type" value="Genomic_DNA"/>
</dbReference>
<dbReference type="Proteomes" id="UP000502087">
    <property type="component" value="Segment"/>
</dbReference>
<sequence>MTTPLRQPNFHQGTLRRTKTINLAKTNEEVDHQLETTIWMKEELKRKSDSLLDQEIRERIEILVTRAAKKTRSDNQKQMNKIKHLCVLLSDIVEETIAMVEVANEPEPTTPVQRRINMDQELEMDALRLNELEHQV</sequence>
<reference evidence="1 2" key="1">
    <citation type="submission" date="2019-10" db="EMBL/GenBank/DDBJ databases">
        <title>Florida's Freshwater Springs.</title>
        <authorList>
            <person name="Malki K."/>
            <person name="Breitbart M."/>
        </authorList>
    </citation>
    <scope>NUCLEOTIDE SEQUENCE [LARGE SCALE GENOMIC DNA]</scope>
    <source>
        <strain evidence="1">Ctin15</strain>
    </source>
</reference>
<keyword evidence="2" id="KW-1185">Reference proteome</keyword>
<evidence type="ECO:0000313" key="2">
    <source>
        <dbReference type="Proteomes" id="UP000502087"/>
    </source>
</evidence>